<feature type="domain" description="HTH marR-type" evidence="6">
    <location>
        <begin position="1"/>
        <end position="141"/>
    </location>
</feature>
<evidence type="ECO:0000256" key="1">
    <source>
        <dbReference type="ARBA" id="ARBA00004496"/>
    </source>
</evidence>
<dbReference type="InterPro" id="IPR039422">
    <property type="entry name" value="MarR/SlyA-like"/>
</dbReference>
<proteinExistence type="predicted"/>
<dbReference type="PROSITE" id="PS50995">
    <property type="entry name" value="HTH_MARR_2"/>
    <property type="match status" value="1"/>
</dbReference>
<dbReference type="InterPro" id="IPR055166">
    <property type="entry name" value="Transc_reg_Sar_Rot_HTH"/>
</dbReference>
<evidence type="ECO:0000259" key="6">
    <source>
        <dbReference type="PROSITE" id="PS50995"/>
    </source>
</evidence>
<evidence type="ECO:0000313" key="8">
    <source>
        <dbReference type="Proteomes" id="UP001597308"/>
    </source>
</evidence>
<dbReference type="Proteomes" id="UP001597308">
    <property type="component" value="Unassembled WGS sequence"/>
</dbReference>
<dbReference type="PRINTS" id="PR00598">
    <property type="entry name" value="HTHMARR"/>
</dbReference>
<evidence type="ECO:0000256" key="5">
    <source>
        <dbReference type="ARBA" id="ARBA00023163"/>
    </source>
</evidence>
<dbReference type="PANTHER" id="PTHR33164:SF5">
    <property type="entry name" value="ORGANIC HYDROPEROXIDE RESISTANCE TRANSCRIPTIONAL REGULATOR"/>
    <property type="match status" value="1"/>
</dbReference>
<comment type="caution">
    <text evidence="7">The sequence shown here is derived from an EMBL/GenBank/DDBJ whole genome shotgun (WGS) entry which is preliminary data.</text>
</comment>
<comment type="subcellular location">
    <subcellularLocation>
        <location evidence="1">Cytoplasm</location>
    </subcellularLocation>
</comment>
<evidence type="ECO:0000256" key="2">
    <source>
        <dbReference type="ARBA" id="ARBA00022490"/>
    </source>
</evidence>
<dbReference type="Gene3D" id="1.10.10.10">
    <property type="entry name" value="Winged helix-like DNA-binding domain superfamily/Winged helix DNA-binding domain"/>
    <property type="match status" value="1"/>
</dbReference>
<sequence>MSAPSLSLDEFVCFAIYTANGAFNRAYKPALDAIGLTYPQYLAMVALWAKDGVTVGALGEQLFLESNTLTPLLKRLEAAGLVTRRRDAEDERQVRVHLTDEGRALRLKAASVPESIVGALGSAAAPEDIGRLRDEIARLRDALNGR</sequence>
<dbReference type="InterPro" id="IPR011991">
    <property type="entry name" value="ArsR-like_HTH"/>
</dbReference>
<keyword evidence="4" id="KW-0238">DNA-binding</keyword>
<dbReference type="PANTHER" id="PTHR33164">
    <property type="entry name" value="TRANSCRIPTIONAL REGULATOR, MARR FAMILY"/>
    <property type="match status" value="1"/>
</dbReference>
<dbReference type="CDD" id="cd00090">
    <property type="entry name" value="HTH_ARSR"/>
    <property type="match status" value="1"/>
</dbReference>
<dbReference type="EMBL" id="JBHUER010000010">
    <property type="protein sequence ID" value="MFD1704222.1"/>
    <property type="molecule type" value="Genomic_DNA"/>
</dbReference>
<evidence type="ECO:0000256" key="3">
    <source>
        <dbReference type="ARBA" id="ARBA00023015"/>
    </source>
</evidence>
<accession>A0ABW4K7X4</accession>
<gene>
    <name evidence="7" type="ORF">ACFSCV_14545</name>
</gene>
<dbReference type="SUPFAM" id="SSF46785">
    <property type="entry name" value="Winged helix' DNA-binding domain"/>
    <property type="match status" value="1"/>
</dbReference>
<keyword evidence="2" id="KW-0963">Cytoplasm</keyword>
<keyword evidence="3" id="KW-0805">Transcription regulation</keyword>
<dbReference type="Pfam" id="PF22381">
    <property type="entry name" value="Staph_reg_Sar_Rot"/>
    <property type="match status" value="1"/>
</dbReference>
<dbReference type="InterPro" id="IPR036390">
    <property type="entry name" value="WH_DNA-bd_sf"/>
</dbReference>
<keyword evidence="8" id="KW-1185">Reference proteome</keyword>
<reference evidence="8" key="1">
    <citation type="journal article" date="2019" name="Int. J. Syst. Evol. Microbiol.">
        <title>The Global Catalogue of Microorganisms (GCM) 10K type strain sequencing project: providing services to taxonomists for standard genome sequencing and annotation.</title>
        <authorList>
            <consortium name="The Broad Institute Genomics Platform"/>
            <consortium name="The Broad Institute Genome Sequencing Center for Infectious Disease"/>
            <person name="Wu L."/>
            <person name="Ma J."/>
        </authorList>
    </citation>
    <scope>NUCLEOTIDE SEQUENCE [LARGE SCALE GENOMIC DNA]</scope>
    <source>
        <strain evidence="8">KCTC 23707</strain>
    </source>
</reference>
<evidence type="ECO:0000256" key="4">
    <source>
        <dbReference type="ARBA" id="ARBA00023125"/>
    </source>
</evidence>
<dbReference type="RefSeq" id="WP_378800294.1">
    <property type="nucleotide sequence ID" value="NZ_JBHUER010000010.1"/>
</dbReference>
<keyword evidence="5" id="KW-0804">Transcription</keyword>
<dbReference type="InterPro" id="IPR036388">
    <property type="entry name" value="WH-like_DNA-bd_sf"/>
</dbReference>
<organism evidence="7 8">
    <name type="scientific">Methylopila henanensis</name>
    <dbReference type="NCBI Taxonomy" id="873516"/>
    <lineage>
        <taxon>Bacteria</taxon>
        <taxon>Pseudomonadati</taxon>
        <taxon>Pseudomonadota</taxon>
        <taxon>Alphaproteobacteria</taxon>
        <taxon>Hyphomicrobiales</taxon>
        <taxon>Methylopilaceae</taxon>
        <taxon>Methylopila</taxon>
    </lineage>
</organism>
<name>A0ABW4K7X4_9HYPH</name>
<protein>
    <submittedName>
        <fullName evidence="7">MarR family winged helix-turn-helix transcriptional regulator</fullName>
    </submittedName>
</protein>
<dbReference type="InterPro" id="IPR000835">
    <property type="entry name" value="HTH_MarR-typ"/>
</dbReference>
<dbReference type="SMART" id="SM00347">
    <property type="entry name" value="HTH_MARR"/>
    <property type="match status" value="1"/>
</dbReference>
<evidence type="ECO:0000313" key="7">
    <source>
        <dbReference type="EMBL" id="MFD1704222.1"/>
    </source>
</evidence>